<keyword evidence="2" id="KW-1185">Reference proteome</keyword>
<dbReference type="HOGENOM" id="CLU_2605225_0_0_5"/>
<sequence>MKTAESRAYAGEGKMGPFLRKAVARLLSLLGAGGVAPAHGAAAGLIAFQAAGPSGPLRPQAAAFADPAELTLPLLANPA</sequence>
<evidence type="ECO:0000313" key="1">
    <source>
        <dbReference type="EMBL" id="ABS66316.1"/>
    </source>
</evidence>
<dbReference type="AlphaFoldDB" id="A7IE73"/>
<dbReference type="Proteomes" id="UP000002417">
    <property type="component" value="Chromosome"/>
</dbReference>
<organism evidence="1 2">
    <name type="scientific">Xanthobacter autotrophicus (strain ATCC BAA-1158 / Py2)</name>
    <dbReference type="NCBI Taxonomy" id="78245"/>
    <lineage>
        <taxon>Bacteria</taxon>
        <taxon>Pseudomonadati</taxon>
        <taxon>Pseudomonadota</taxon>
        <taxon>Alphaproteobacteria</taxon>
        <taxon>Hyphomicrobiales</taxon>
        <taxon>Xanthobacteraceae</taxon>
        <taxon>Xanthobacter</taxon>
    </lineage>
</organism>
<proteinExistence type="predicted"/>
<evidence type="ECO:0000313" key="2">
    <source>
        <dbReference type="Proteomes" id="UP000002417"/>
    </source>
</evidence>
<dbReference type="KEGG" id="xau:Xaut_1066"/>
<protein>
    <submittedName>
        <fullName evidence="1">Uncharacterized protein</fullName>
    </submittedName>
</protein>
<dbReference type="STRING" id="78245.Xaut_1066"/>
<accession>A7IE73</accession>
<name>A7IE73_XANP2</name>
<gene>
    <name evidence="1" type="ordered locus">Xaut_1066</name>
</gene>
<reference evidence="1 2" key="1">
    <citation type="submission" date="2007-07" db="EMBL/GenBank/DDBJ databases">
        <title>Complete sequence of chromosome of Xanthobacter autotrophicus Py2.</title>
        <authorList>
            <consortium name="US DOE Joint Genome Institute"/>
            <person name="Copeland A."/>
            <person name="Lucas S."/>
            <person name="Lapidus A."/>
            <person name="Barry K."/>
            <person name="Glavina del Rio T."/>
            <person name="Hammon N."/>
            <person name="Israni S."/>
            <person name="Dalin E."/>
            <person name="Tice H."/>
            <person name="Pitluck S."/>
            <person name="Sims D."/>
            <person name="Brettin T."/>
            <person name="Bruce D."/>
            <person name="Detter J.C."/>
            <person name="Han C."/>
            <person name="Tapia R."/>
            <person name="Brainard J."/>
            <person name="Schmutz J."/>
            <person name="Larimer F."/>
            <person name="Land M."/>
            <person name="Hauser L."/>
            <person name="Kyrpides N."/>
            <person name="Kim E."/>
            <person name="Ensigns S.A."/>
            <person name="Richardson P."/>
        </authorList>
    </citation>
    <scope>NUCLEOTIDE SEQUENCE [LARGE SCALE GENOMIC DNA]</scope>
    <source>
        <strain evidence="2">ATCC BAA-1158 / Py2</strain>
    </source>
</reference>
<dbReference type="EMBL" id="CP000781">
    <property type="protein sequence ID" value="ABS66316.1"/>
    <property type="molecule type" value="Genomic_DNA"/>
</dbReference>